<proteinExistence type="predicted"/>
<evidence type="ECO:0000256" key="1">
    <source>
        <dbReference type="SAM" id="Phobius"/>
    </source>
</evidence>
<feature type="transmembrane region" description="Helical" evidence="1">
    <location>
        <begin position="12"/>
        <end position="34"/>
    </location>
</feature>
<keyword evidence="1" id="KW-0812">Transmembrane</keyword>
<protein>
    <submittedName>
        <fullName evidence="2">Uncharacterized protein</fullName>
    </submittedName>
</protein>
<keyword evidence="1" id="KW-1133">Transmembrane helix</keyword>
<name>A0A3B1AD41_9ZZZZ</name>
<evidence type="ECO:0000313" key="2">
    <source>
        <dbReference type="EMBL" id="VAW97963.1"/>
    </source>
</evidence>
<dbReference type="AlphaFoldDB" id="A0A3B1AD41"/>
<dbReference type="EMBL" id="UOFR01000056">
    <property type="protein sequence ID" value="VAW97963.1"/>
    <property type="molecule type" value="Genomic_DNA"/>
</dbReference>
<gene>
    <name evidence="2" type="ORF">MNBD_GAMMA21-701</name>
</gene>
<keyword evidence="1" id="KW-0472">Membrane</keyword>
<sequence>MISRQQLRLLTLFVLAFGLLTVPVILILIFLVPVEGARTEVIQNQLATTESQVSITSSAGAARESELASNTVVSELENGQVIKVAENLSTTQLPAMQRSFIAGNWVVVDCEQRVVVQCPHRLLSTGTSPRFGEKTNMHFQSHCRDVSIKLDSFCRL</sequence>
<reference evidence="2" key="1">
    <citation type="submission" date="2018-06" db="EMBL/GenBank/DDBJ databases">
        <authorList>
            <person name="Zhirakovskaya E."/>
        </authorList>
    </citation>
    <scope>NUCLEOTIDE SEQUENCE</scope>
</reference>
<accession>A0A3B1AD41</accession>
<organism evidence="2">
    <name type="scientific">hydrothermal vent metagenome</name>
    <dbReference type="NCBI Taxonomy" id="652676"/>
    <lineage>
        <taxon>unclassified sequences</taxon>
        <taxon>metagenomes</taxon>
        <taxon>ecological metagenomes</taxon>
    </lineage>
</organism>